<protein>
    <submittedName>
        <fullName evidence="1">Uncharacterized protein</fullName>
    </submittedName>
</protein>
<evidence type="ECO:0000313" key="1">
    <source>
        <dbReference type="EMBL" id="QNP55875.1"/>
    </source>
</evidence>
<dbReference type="AlphaFoldDB" id="A0A7H0H5Q9"/>
<keyword evidence="2" id="KW-1185">Reference proteome</keyword>
<evidence type="ECO:0000313" key="2">
    <source>
        <dbReference type="Proteomes" id="UP000516117"/>
    </source>
</evidence>
<dbReference type="RefSeq" id="WP_187720997.1">
    <property type="nucleotide sequence ID" value="NZ_CP060789.1"/>
</dbReference>
<gene>
    <name evidence="1" type="ORF">H9L22_17505</name>
</gene>
<organism evidence="1 2">
    <name type="scientific">Tessaracoccus defluvii</name>
    <dbReference type="NCBI Taxonomy" id="1285901"/>
    <lineage>
        <taxon>Bacteria</taxon>
        <taxon>Bacillati</taxon>
        <taxon>Actinomycetota</taxon>
        <taxon>Actinomycetes</taxon>
        <taxon>Propionibacteriales</taxon>
        <taxon>Propionibacteriaceae</taxon>
        <taxon>Tessaracoccus</taxon>
    </lineage>
</organism>
<dbReference type="EMBL" id="CP060789">
    <property type="protein sequence ID" value="QNP55875.1"/>
    <property type="molecule type" value="Genomic_DNA"/>
</dbReference>
<accession>A0A7H0H5Q9</accession>
<dbReference type="KEGG" id="tdf:H9L22_17505"/>
<dbReference type="Proteomes" id="UP000516117">
    <property type="component" value="Chromosome"/>
</dbReference>
<reference evidence="1 2" key="1">
    <citation type="submission" date="2020-08" db="EMBL/GenBank/DDBJ databases">
        <title>Genome sequence of Tessaracoccus defluvii JCM 17540T.</title>
        <authorList>
            <person name="Hyun D.-W."/>
            <person name="Bae J.-W."/>
        </authorList>
    </citation>
    <scope>NUCLEOTIDE SEQUENCE [LARGE SCALE GENOMIC DNA]</scope>
    <source>
        <strain evidence="1 2">JCM 17540</strain>
    </source>
</reference>
<sequence>MDQIDLKPGMKVLAHTALDAWVPLTAATPSQQGRDFQVVWLCEDDAWDPDAKQPPANVIPWPIEEVRARP</sequence>
<proteinExistence type="predicted"/>
<name>A0A7H0H5Q9_9ACTN</name>